<comment type="caution">
    <text evidence="2">The sequence shown here is derived from an EMBL/GenBank/DDBJ whole genome shotgun (WGS) entry which is preliminary data.</text>
</comment>
<gene>
    <name evidence="2" type="ORF">PoB_007720500</name>
</gene>
<sequence>MFPRAALAIQMELRTTLKRGGGERVGGLTMRTGKDLGGSRLVNKAWGPLGMKELVKRKTNIIIFYYRPLEVSMKLVNVWFGFLHLANPQQGDLRLSVPPSGQGAGARTRDRKVPAVLRADSLATETPTHPQHLLFFPPGLSGPPSGQGASGGARARKRRVPADLRADSPSTVPQTLSPEKTGR</sequence>
<accession>A0AAV4E387</accession>
<organism evidence="2 3">
    <name type="scientific">Plakobranchus ocellatus</name>
    <dbReference type="NCBI Taxonomy" id="259542"/>
    <lineage>
        <taxon>Eukaryota</taxon>
        <taxon>Metazoa</taxon>
        <taxon>Spiralia</taxon>
        <taxon>Lophotrochozoa</taxon>
        <taxon>Mollusca</taxon>
        <taxon>Gastropoda</taxon>
        <taxon>Heterobranchia</taxon>
        <taxon>Euthyneura</taxon>
        <taxon>Panpulmonata</taxon>
        <taxon>Sacoglossa</taxon>
        <taxon>Placobranchoidea</taxon>
        <taxon>Plakobranchidae</taxon>
        <taxon>Plakobranchus</taxon>
    </lineage>
</organism>
<evidence type="ECO:0000313" key="3">
    <source>
        <dbReference type="Proteomes" id="UP000735302"/>
    </source>
</evidence>
<proteinExistence type="predicted"/>
<keyword evidence="3" id="KW-1185">Reference proteome</keyword>
<name>A0AAV4E387_9GAST</name>
<reference evidence="2 3" key="1">
    <citation type="journal article" date="2021" name="Elife">
        <title>Chloroplast acquisition without the gene transfer in kleptoplastic sea slugs, Plakobranchus ocellatus.</title>
        <authorList>
            <person name="Maeda T."/>
            <person name="Takahashi S."/>
            <person name="Yoshida T."/>
            <person name="Shimamura S."/>
            <person name="Takaki Y."/>
            <person name="Nagai Y."/>
            <person name="Toyoda A."/>
            <person name="Suzuki Y."/>
            <person name="Arimoto A."/>
            <person name="Ishii H."/>
            <person name="Satoh N."/>
            <person name="Nishiyama T."/>
            <person name="Hasebe M."/>
            <person name="Maruyama T."/>
            <person name="Minagawa J."/>
            <person name="Obokata J."/>
            <person name="Shigenobu S."/>
        </authorList>
    </citation>
    <scope>NUCLEOTIDE SEQUENCE [LARGE SCALE GENOMIC DNA]</scope>
</reference>
<evidence type="ECO:0000313" key="2">
    <source>
        <dbReference type="EMBL" id="GFO50700.1"/>
    </source>
</evidence>
<feature type="region of interest" description="Disordered" evidence="1">
    <location>
        <begin position="91"/>
        <end position="183"/>
    </location>
</feature>
<feature type="compositionally biased region" description="Polar residues" evidence="1">
    <location>
        <begin position="168"/>
        <end position="183"/>
    </location>
</feature>
<protein>
    <submittedName>
        <fullName evidence="2">Uncharacterized protein</fullName>
    </submittedName>
</protein>
<feature type="compositionally biased region" description="Low complexity" evidence="1">
    <location>
        <begin position="137"/>
        <end position="147"/>
    </location>
</feature>
<dbReference type="EMBL" id="BLXT01008617">
    <property type="protein sequence ID" value="GFO50700.1"/>
    <property type="molecule type" value="Genomic_DNA"/>
</dbReference>
<dbReference type="AlphaFoldDB" id="A0AAV4E387"/>
<dbReference type="Proteomes" id="UP000735302">
    <property type="component" value="Unassembled WGS sequence"/>
</dbReference>
<evidence type="ECO:0000256" key="1">
    <source>
        <dbReference type="SAM" id="MobiDB-lite"/>
    </source>
</evidence>